<dbReference type="Proteomes" id="UP001222027">
    <property type="component" value="Unassembled WGS sequence"/>
</dbReference>
<sequence>MNRLFNHSKDSTSNSLKKTNLNSGVNSTSDAVLGTEKRPRIMRKANGLSVCSFWRAPGFQSFNKASEAIGSSPGITPGNRMSYP</sequence>
<protein>
    <submittedName>
        <fullName evidence="2">Uncharacterized protein</fullName>
    </submittedName>
</protein>
<comment type="caution">
    <text evidence="2">The sequence shown here is derived from an EMBL/GenBank/DDBJ whole genome shotgun (WGS) entry which is preliminary data.</text>
</comment>
<gene>
    <name evidence="2" type="ORF">OPV22_000377</name>
</gene>
<reference evidence="2 3" key="1">
    <citation type="submission" date="2022-12" db="EMBL/GenBank/DDBJ databases">
        <title>Chromosome-scale assembly of the Ensete ventricosum genome.</title>
        <authorList>
            <person name="Dussert Y."/>
            <person name="Stocks J."/>
            <person name="Wendawek A."/>
            <person name="Woldeyes F."/>
            <person name="Nichols R.A."/>
            <person name="Borrell J.S."/>
        </authorList>
    </citation>
    <scope>NUCLEOTIDE SEQUENCE [LARGE SCALE GENOMIC DNA]</scope>
    <source>
        <strain evidence="3">cv. Maze</strain>
        <tissue evidence="2">Seeds</tissue>
    </source>
</reference>
<proteinExistence type="predicted"/>
<accession>A0AAV8RRM2</accession>
<feature type="region of interest" description="Disordered" evidence="1">
    <location>
        <begin position="65"/>
        <end position="84"/>
    </location>
</feature>
<evidence type="ECO:0000313" key="2">
    <source>
        <dbReference type="EMBL" id="KAJ8509943.1"/>
    </source>
</evidence>
<feature type="region of interest" description="Disordered" evidence="1">
    <location>
        <begin position="1"/>
        <end position="38"/>
    </location>
</feature>
<organism evidence="2 3">
    <name type="scientific">Ensete ventricosum</name>
    <name type="common">Abyssinian banana</name>
    <name type="synonym">Musa ensete</name>
    <dbReference type="NCBI Taxonomy" id="4639"/>
    <lineage>
        <taxon>Eukaryota</taxon>
        <taxon>Viridiplantae</taxon>
        <taxon>Streptophyta</taxon>
        <taxon>Embryophyta</taxon>
        <taxon>Tracheophyta</taxon>
        <taxon>Spermatophyta</taxon>
        <taxon>Magnoliopsida</taxon>
        <taxon>Liliopsida</taxon>
        <taxon>Zingiberales</taxon>
        <taxon>Musaceae</taxon>
        <taxon>Ensete</taxon>
    </lineage>
</organism>
<dbReference type="EMBL" id="JAQQAF010000001">
    <property type="protein sequence ID" value="KAJ8509943.1"/>
    <property type="molecule type" value="Genomic_DNA"/>
</dbReference>
<feature type="compositionally biased region" description="Polar residues" evidence="1">
    <location>
        <begin position="11"/>
        <end position="30"/>
    </location>
</feature>
<evidence type="ECO:0000313" key="3">
    <source>
        <dbReference type="Proteomes" id="UP001222027"/>
    </source>
</evidence>
<evidence type="ECO:0000256" key="1">
    <source>
        <dbReference type="SAM" id="MobiDB-lite"/>
    </source>
</evidence>
<dbReference type="AlphaFoldDB" id="A0AAV8RRM2"/>
<name>A0AAV8RRM2_ENSVE</name>
<keyword evidence="3" id="KW-1185">Reference proteome</keyword>